<sequence>MKKLSRNHRLAAIHLGKKELGINDDTYRDLLQQITGKRSAKDLNDDELIAVLKRLEELGFSKKEFGTKPKVKASKDALMGKIEALLTDAELHWNYAIGIAKKMFKKEALEFCTESELHRIVAALEYRKKRLPNERRVSPQTARKS</sequence>
<dbReference type="EMBL" id="CP016896">
    <property type="protein sequence ID" value="APV35226.1"/>
    <property type="molecule type" value="Genomic_DNA"/>
</dbReference>
<gene>
    <name evidence="1" type="ORF">BEN76_04015</name>
</gene>
<organism evidence="1 2">
    <name type="scientific">Acinetobacter soli</name>
    <dbReference type="NCBI Taxonomy" id="487316"/>
    <lineage>
        <taxon>Bacteria</taxon>
        <taxon>Pseudomonadati</taxon>
        <taxon>Pseudomonadota</taxon>
        <taxon>Gammaproteobacteria</taxon>
        <taxon>Moraxellales</taxon>
        <taxon>Moraxellaceae</taxon>
        <taxon>Acinetobacter</taxon>
    </lineage>
</organism>
<evidence type="ECO:0000313" key="2">
    <source>
        <dbReference type="Proteomes" id="UP000185674"/>
    </source>
</evidence>
<dbReference type="STRING" id="487316.BEN76_04015"/>
<proteinExistence type="predicted"/>
<dbReference type="InterPro" id="IPR009363">
    <property type="entry name" value="Phage_Mu_Gp16"/>
</dbReference>
<dbReference type="Proteomes" id="UP000185674">
    <property type="component" value="Chromosome"/>
</dbReference>
<accession>A0A1P8EG91</accession>
<dbReference type="Pfam" id="PF06252">
    <property type="entry name" value="GemA"/>
    <property type="match status" value="1"/>
</dbReference>
<dbReference type="KEGG" id="asol:BEN76_04015"/>
<dbReference type="RefSeq" id="WP_076032332.1">
    <property type="nucleotide sequence ID" value="NZ_CP016896.1"/>
</dbReference>
<reference evidence="1 2" key="1">
    <citation type="submission" date="2016-08" db="EMBL/GenBank/DDBJ databases">
        <title>Complete genome sequence of Acinetobacter baylyi strain GFJ2.</title>
        <authorList>
            <person name="Tabata M."/>
            <person name="Kuboki S."/>
            <person name="Gibu N."/>
            <person name="Kinouchi Y."/>
            <person name="Vangnai A."/>
            <person name="Kasai D."/>
            <person name="Fukuda M."/>
        </authorList>
    </citation>
    <scope>NUCLEOTIDE SEQUENCE [LARGE SCALE GENOMIC DNA]</scope>
    <source>
        <strain evidence="1 2">GFJ2</strain>
    </source>
</reference>
<dbReference type="AlphaFoldDB" id="A0A1P8EG91"/>
<name>A0A1P8EG91_9GAMM</name>
<protein>
    <submittedName>
        <fullName evidence="1">GemA protein</fullName>
    </submittedName>
</protein>
<evidence type="ECO:0000313" key="1">
    <source>
        <dbReference type="EMBL" id="APV35226.1"/>
    </source>
</evidence>